<evidence type="ECO:0000313" key="2">
    <source>
        <dbReference type="Proteomes" id="UP000887565"/>
    </source>
</evidence>
<dbReference type="Proteomes" id="UP000887565">
    <property type="component" value="Unplaced"/>
</dbReference>
<evidence type="ECO:0000256" key="1">
    <source>
        <dbReference type="SAM" id="MobiDB-lite"/>
    </source>
</evidence>
<feature type="compositionally biased region" description="Basic and acidic residues" evidence="1">
    <location>
        <begin position="59"/>
        <end position="70"/>
    </location>
</feature>
<organism evidence="2 3">
    <name type="scientific">Romanomermis culicivorax</name>
    <name type="common">Nematode worm</name>
    <dbReference type="NCBI Taxonomy" id="13658"/>
    <lineage>
        <taxon>Eukaryota</taxon>
        <taxon>Metazoa</taxon>
        <taxon>Ecdysozoa</taxon>
        <taxon>Nematoda</taxon>
        <taxon>Enoplea</taxon>
        <taxon>Dorylaimia</taxon>
        <taxon>Mermithida</taxon>
        <taxon>Mermithoidea</taxon>
        <taxon>Mermithidae</taxon>
        <taxon>Romanomermis</taxon>
    </lineage>
</organism>
<feature type="region of interest" description="Disordered" evidence="1">
    <location>
        <begin position="1"/>
        <end position="88"/>
    </location>
</feature>
<reference evidence="3" key="1">
    <citation type="submission" date="2022-11" db="UniProtKB">
        <authorList>
            <consortium name="WormBaseParasite"/>
        </authorList>
    </citation>
    <scope>IDENTIFICATION</scope>
</reference>
<protein>
    <submittedName>
        <fullName evidence="3">Uncharacterized protein</fullName>
    </submittedName>
</protein>
<dbReference type="AlphaFoldDB" id="A0A915HI33"/>
<evidence type="ECO:0000313" key="3">
    <source>
        <dbReference type="WBParaSite" id="nRc.2.0.1.t01255-RA"/>
    </source>
</evidence>
<sequence length="189" mass="21413">MYTKEKNRNCLTRTGNKSTKVTIVKKKKQEDHHLKKRNEKATGMNQNKENARNNKSRQRKEEKEDRRWAEEGDEKDNRKGHKSPSRRCTPVYYQHEDHLDVSYSSQTGSLDSAKNDEVVQPGAPMCDPNAMAQAQQQQISYLLPNYPGLLMVGMMSTHQYSTARAISTCTARNGHAATNIDPADMDGAS</sequence>
<accession>A0A915HI33</accession>
<dbReference type="WBParaSite" id="nRc.2.0.1.t01255-RA">
    <property type="protein sequence ID" value="nRc.2.0.1.t01255-RA"/>
    <property type="gene ID" value="nRc.2.0.1.g01255"/>
</dbReference>
<keyword evidence="2" id="KW-1185">Reference proteome</keyword>
<name>A0A915HI33_ROMCU</name>
<proteinExistence type="predicted"/>